<accession>A0A9W5LK19</accession>
<comment type="caution">
    <text evidence="1">The sequence shown here is derived from an EMBL/GenBank/DDBJ whole genome shotgun (WGS) entry which is preliminary data.</text>
</comment>
<evidence type="ECO:0000313" key="2">
    <source>
        <dbReference type="Proteomes" id="UP000011182"/>
    </source>
</evidence>
<reference evidence="1 2" key="1">
    <citation type="journal article" date="2014" name="Syst. Appl. Microbiol.">
        <title>Genomic insights into the taxonomic status of the three subspecies of Bacillus subtilis.</title>
        <authorList>
            <person name="Yi H."/>
            <person name="Chun J."/>
            <person name="Cha C.J."/>
        </authorList>
    </citation>
    <scope>NUCLEOTIDE SEQUENCE [LARGE SCALE GENOMIC DNA]</scope>
    <source>
        <strain evidence="1 2">KCTC 13429</strain>
    </source>
</reference>
<evidence type="ECO:0000313" key="1">
    <source>
        <dbReference type="EMBL" id="ELS62122.1"/>
    </source>
</evidence>
<dbReference type="EMBL" id="AMXN01000002">
    <property type="protein sequence ID" value="ELS62122.1"/>
    <property type="molecule type" value="Genomic_DNA"/>
</dbReference>
<dbReference type="Proteomes" id="UP000011182">
    <property type="component" value="Unassembled WGS sequence"/>
</dbReference>
<sequence>MYNRSCLIRNEDKRHCVKALCVFDENKATCDHSEYAIFIGEKFFLYASSYFREM</sequence>
<protein>
    <submittedName>
        <fullName evidence="1">Uncharacterized protein</fullName>
    </submittedName>
</protein>
<dbReference type="AlphaFoldDB" id="A0A9W5LK19"/>
<gene>
    <name evidence="1" type="ORF">BSI_12010</name>
</gene>
<keyword evidence="2" id="KW-1185">Reference proteome</keyword>
<proteinExistence type="predicted"/>
<name>A0A9W5LK19_9BACI</name>
<organism evidence="1 2">
    <name type="scientific">Bacillus inaquosorum KCTC 13429</name>
    <dbReference type="NCBI Taxonomy" id="1236548"/>
    <lineage>
        <taxon>Bacteria</taxon>
        <taxon>Bacillati</taxon>
        <taxon>Bacillota</taxon>
        <taxon>Bacilli</taxon>
        <taxon>Bacillales</taxon>
        <taxon>Bacillaceae</taxon>
        <taxon>Bacillus</taxon>
    </lineage>
</organism>